<feature type="region of interest" description="Disordered" evidence="1">
    <location>
        <begin position="84"/>
        <end position="152"/>
    </location>
</feature>
<gene>
    <name evidence="2" type="ORF">M427DRAFT_252345</name>
</gene>
<dbReference type="Proteomes" id="UP000070544">
    <property type="component" value="Unassembled WGS sequence"/>
</dbReference>
<reference evidence="2 3" key="1">
    <citation type="journal article" date="2015" name="Genome Biol. Evol.">
        <title>Phylogenomic analyses indicate that early fungi evolved digesting cell walls of algal ancestors of land plants.</title>
        <authorList>
            <person name="Chang Y."/>
            <person name="Wang S."/>
            <person name="Sekimoto S."/>
            <person name="Aerts A.L."/>
            <person name="Choi C."/>
            <person name="Clum A."/>
            <person name="LaButti K.M."/>
            <person name="Lindquist E.A."/>
            <person name="Yee Ngan C."/>
            <person name="Ohm R.A."/>
            <person name="Salamov A.A."/>
            <person name="Grigoriev I.V."/>
            <person name="Spatafora J.W."/>
            <person name="Berbee M.L."/>
        </authorList>
    </citation>
    <scope>NUCLEOTIDE SEQUENCE [LARGE SCALE GENOMIC DNA]</scope>
    <source>
        <strain evidence="2 3">JEL478</strain>
    </source>
</reference>
<organism evidence="2 3">
    <name type="scientific">Gonapodya prolifera (strain JEL478)</name>
    <name type="common">Monoblepharis prolifera</name>
    <dbReference type="NCBI Taxonomy" id="1344416"/>
    <lineage>
        <taxon>Eukaryota</taxon>
        <taxon>Fungi</taxon>
        <taxon>Fungi incertae sedis</taxon>
        <taxon>Chytridiomycota</taxon>
        <taxon>Chytridiomycota incertae sedis</taxon>
        <taxon>Monoblepharidomycetes</taxon>
        <taxon>Monoblepharidales</taxon>
        <taxon>Gonapodyaceae</taxon>
        <taxon>Gonapodya</taxon>
    </lineage>
</organism>
<feature type="compositionally biased region" description="Basic and acidic residues" evidence="1">
    <location>
        <begin position="102"/>
        <end position="117"/>
    </location>
</feature>
<name>A0A139ALB7_GONPJ</name>
<sequence length="203" mass="22066">MPAVVVDMSWSPDNHMVTDSIETETEEDDGADLGRREHQIPATKGSILLILKNGDIFHAIVPAVSDVDTAVSFKLTHQQCNLSPWKLADSNPDETARRRHAREQERAKADKEEKTEDGTSGAKEGDGGDNGAKAGNIEEPANKVEAPPSGDVEQDLYEDLDVLDAVPTNVWYLDGGYFLLAFKTVAGQGELRSCKFSSPGQSR</sequence>
<evidence type="ECO:0000313" key="2">
    <source>
        <dbReference type="EMBL" id="KXS17488.1"/>
    </source>
</evidence>
<evidence type="ECO:0000313" key="3">
    <source>
        <dbReference type="Proteomes" id="UP000070544"/>
    </source>
</evidence>
<accession>A0A139ALB7</accession>
<keyword evidence="3" id="KW-1185">Reference proteome</keyword>
<dbReference type="EMBL" id="KQ965746">
    <property type="protein sequence ID" value="KXS17488.1"/>
    <property type="molecule type" value="Genomic_DNA"/>
</dbReference>
<dbReference type="OrthoDB" id="10250769at2759"/>
<evidence type="ECO:0000256" key="1">
    <source>
        <dbReference type="SAM" id="MobiDB-lite"/>
    </source>
</evidence>
<proteinExistence type="predicted"/>
<dbReference type="STRING" id="1344416.A0A139ALB7"/>
<dbReference type="AlphaFoldDB" id="A0A139ALB7"/>
<protein>
    <submittedName>
        <fullName evidence="2">Uncharacterized protein</fullName>
    </submittedName>
</protein>